<dbReference type="EMBL" id="RBED01000079">
    <property type="protein sequence ID" value="RNL57248.1"/>
    <property type="molecule type" value="Genomic_DNA"/>
</dbReference>
<reference evidence="1 2" key="1">
    <citation type="submission" date="2018-10" db="EMBL/GenBank/DDBJ databases">
        <title>Genome sequencing of Arthrobacter oryzae TNB02.</title>
        <authorList>
            <person name="Cho Y.-J."/>
            <person name="Cho A."/>
            <person name="Kim O.-S."/>
        </authorList>
    </citation>
    <scope>NUCLEOTIDE SEQUENCE [LARGE SCALE GENOMIC DNA]</scope>
    <source>
        <strain evidence="1 2">TNB02</strain>
    </source>
</reference>
<evidence type="ECO:0000313" key="2">
    <source>
        <dbReference type="Proteomes" id="UP000273807"/>
    </source>
</evidence>
<protein>
    <submittedName>
        <fullName evidence="1">Uncharacterized protein</fullName>
    </submittedName>
</protein>
<gene>
    <name evidence="1" type="ORF">D7003_07450</name>
</gene>
<comment type="caution">
    <text evidence="1">The sequence shown here is derived from an EMBL/GenBank/DDBJ whole genome shotgun (WGS) entry which is preliminary data.</text>
</comment>
<sequence length="76" mass="8005">MSAKAVHTEVTSGTTEYRTGEHCPVSGWWAPSNRKAAVQFVAEGSIMPVGSGMAVVWTLVKTSPSSIKTSSCSWGC</sequence>
<accession>A0A3N0C3J7</accession>
<evidence type="ECO:0000313" key="1">
    <source>
        <dbReference type="EMBL" id="RNL57248.1"/>
    </source>
</evidence>
<dbReference type="Proteomes" id="UP000273807">
    <property type="component" value="Unassembled WGS sequence"/>
</dbReference>
<name>A0A3N0C3J7_9MICC</name>
<keyword evidence="2" id="KW-1185">Reference proteome</keyword>
<dbReference type="OrthoDB" id="4947262at2"/>
<proteinExistence type="predicted"/>
<dbReference type="AlphaFoldDB" id="A0A3N0C3J7"/>
<organism evidence="1 2">
    <name type="scientific">Arthrobacter oryzae</name>
    <dbReference type="NCBI Taxonomy" id="409290"/>
    <lineage>
        <taxon>Bacteria</taxon>
        <taxon>Bacillati</taxon>
        <taxon>Actinomycetota</taxon>
        <taxon>Actinomycetes</taxon>
        <taxon>Micrococcales</taxon>
        <taxon>Micrococcaceae</taxon>
        <taxon>Arthrobacter</taxon>
    </lineage>
</organism>